<organism evidence="1 2">
    <name type="scientific">Pyrocoelia pectoralis</name>
    <dbReference type="NCBI Taxonomy" id="417401"/>
    <lineage>
        <taxon>Eukaryota</taxon>
        <taxon>Metazoa</taxon>
        <taxon>Ecdysozoa</taxon>
        <taxon>Arthropoda</taxon>
        <taxon>Hexapoda</taxon>
        <taxon>Insecta</taxon>
        <taxon>Pterygota</taxon>
        <taxon>Neoptera</taxon>
        <taxon>Endopterygota</taxon>
        <taxon>Coleoptera</taxon>
        <taxon>Polyphaga</taxon>
        <taxon>Elateriformia</taxon>
        <taxon>Elateroidea</taxon>
        <taxon>Lampyridae</taxon>
        <taxon>Lampyrinae</taxon>
        <taxon>Pyrocoelia</taxon>
    </lineage>
</organism>
<proteinExistence type="predicted"/>
<evidence type="ECO:0000313" key="1">
    <source>
        <dbReference type="EMBL" id="KAK5643714.1"/>
    </source>
</evidence>
<name>A0AAN7VHZ6_9COLE</name>
<gene>
    <name evidence="1" type="ORF">RI129_007559</name>
</gene>
<accession>A0AAN7VHZ6</accession>
<dbReference type="AlphaFoldDB" id="A0AAN7VHZ6"/>
<sequence>MEESQDDVPFPVLTRGALVPVVTNINTQTPENTKSPDEFIIQQRGRRCKPIVWSPIEYSKRDLLGTFREKTPEKSVRRVEINSKLRRRLIMSPERNYTSSLGDTIAKKLKALSYSNDEDKKVRESTFDL</sequence>
<dbReference type="Proteomes" id="UP001329430">
    <property type="component" value="Chromosome 5"/>
</dbReference>
<evidence type="ECO:0000313" key="2">
    <source>
        <dbReference type="Proteomes" id="UP001329430"/>
    </source>
</evidence>
<protein>
    <submittedName>
        <fullName evidence="1">Uncharacterized protein</fullName>
    </submittedName>
</protein>
<reference evidence="1 2" key="1">
    <citation type="journal article" date="2024" name="Insects">
        <title>An Improved Chromosome-Level Genome Assembly of the Firefly Pyrocoelia pectoralis.</title>
        <authorList>
            <person name="Fu X."/>
            <person name="Meyer-Rochow V.B."/>
            <person name="Ballantyne L."/>
            <person name="Zhu X."/>
        </authorList>
    </citation>
    <scope>NUCLEOTIDE SEQUENCE [LARGE SCALE GENOMIC DNA]</scope>
    <source>
        <strain evidence="1">XCY_ONT2</strain>
    </source>
</reference>
<comment type="caution">
    <text evidence="1">The sequence shown here is derived from an EMBL/GenBank/DDBJ whole genome shotgun (WGS) entry which is preliminary data.</text>
</comment>
<dbReference type="EMBL" id="JAVRBK010000005">
    <property type="protein sequence ID" value="KAK5643714.1"/>
    <property type="molecule type" value="Genomic_DNA"/>
</dbReference>
<keyword evidence="2" id="KW-1185">Reference proteome</keyword>